<evidence type="ECO:0000256" key="1">
    <source>
        <dbReference type="ARBA" id="ARBA00004370"/>
    </source>
</evidence>
<comment type="caution">
    <text evidence="9">The sequence shown here is derived from an EMBL/GenBank/DDBJ whole genome shotgun (WGS) entry which is preliminary data.</text>
</comment>
<sequence>MTVRSGFRGASAEALATLSTSVESAADAGTTGTELFSVAAVLRSEPALRRVATDVSLPAEAKAGLVDSIFSGKVSASTLALVKTAVGQRWTATRDLADVLEHLGVVSTVRSTGGDAGRLADELFTFAGAVRGNPDLRDALSDSARSKQDKADLVRGLLDGKALPSTVALAVEALSGSHRTVDAALTAYQKVAADVQGKAAAVVRVARPLTPADSDRLAAALSRQYGKDIHVNVVVEPALIGGIRVEIGDDIIDGTVVSRLDDAARKLAG</sequence>
<evidence type="ECO:0000256" key="4">
    <source>
        <dbReference type="ARBA" id="ARBA00023065"/>
    </source>
</evidence>
<reference evidence="10" key="1">
    <citation type="submission" date="2018-09" db="EMBL/GenBank/DDBJ databases">
        <authorList>
            <person name="Zhu H."/>
        </authorList>
    </citation>
    <scope>NUCLEOTIDE SEQUENCE [LARGE SCALE GENOMIC DNA]</scope>
    <source>
        <strain evidence="10">K1W22B-1</strain>
    </source>
</reference>
<protein>
    <recommendedName>
        <fullName evidence="8">ATP synthase subunit delta</fullName>
    </recommendedName>
    <alternativeName>
        <fullName evidence="8">ATP synthase F(1) sector subunit delta</fullName>
    </alternativeName>
    <alternativeName>
        <fullName evidence="8">F-type ATPase subunit delta</fullName>
        <shortName evidence="8">F-ATPase subunit delta</shortName>
    </alternativeName>
</protein>
<dbReference type="HAMAP" id="MF_01416">
    <property type="entry name" value="ATP_synth_delta_bact"/>
    <property type="match status" value="1"/>
</dbReference>
<dbReference type="PRINTS" id="PR00125">
    <property type="entry name" value="ATPASEDELTA"/>
</dbReference>
<dbReference type="PANTHER" id="PTHR11910">
    <property type="entry name" value="ATP SYNTHASE DELTA CHAIN"/>
    <property type="match status" value="1"/>
</dbReference>
<keyword evidence="3 8" id="KW-0375">Hydrogen ion transport</keyword>
<evidence type="ECO:0000256" key="6">
    <source>
        <dbReference type="ARBA" id="ARBA00023196"/>
    </source>
</evidence>
<dbReference type="RefSeq" id="WP_120060870.1">
    <property type="nucleotide sequence ID" value="NZ_QYRP01000002.1"/>
</dbReference>
<dbReference type="InterPro" id="IPR000711">
    <property type="entry name" value="ATPase_OSCP/dsu"/>
</dbReference>
<dbReference type="GO" id="GO:0005886">
    <property type="term" value="C:plasma membrane"/>
    <property type="evidence" value="ECO:0007669"/>
    <property type="project" value="UniProtKB-SubCell"/>
</dbReference>
<dbReference type="EMBL" id="QYRP01000002">
    <property type="protein sequence ID" value="RJS46900.1"/>
    <property type="molecule type" value="Genomic_DNA"/>
</dbReference>
<dbReference type="NCBIfam" id="NF009967">
    <property type="entry name" value="PRK13430.1"/>
    <property type="match status" value="1"/>
</dbReference>
<dbReference type="InterPro" id="IPR020781">
    <property type="entry name" value="ATPase_OSCP/d_CS"/>
</dbReference>
<evidence type="ECO:0000256" key="2">
    <source>
        <dbReference type="ARBA" id="ARBA00022448"/>
    </source>
</evidence>
<gene>
    <name evidence="8" type="primary">atpH</name>
    <name evidence="9" type="ORF">D4739_12200</name>
</gene>
<organism evidence="9 10">
    <name type="scientific">Nocardioides cavernaquae</name>
    <dbReference type="NCBI Taxonomy" id="2321396"/>
    <lineage>
        <taxon>Bacteria</taxon>
        <taxon>Bacillati</taxon>
        <taxon>Actinomycetota</taxon>
        <taxon>Actinomycetes</taxon>
        <taxon>Propionibacteriales</taxon>
        <taxon>Nocardioidaceae</taxon>
        <taxon>Nocardioides</taxon>
    </lineage>
</organism>
<dbReference type="GO" id="GO:0045259">
    <property type="term" value="C:proton-transporting ATP synthase complex"/>
    <property type="evidence" value="ECO:0007669"/>
    <property type="project" value="UniProtKB-KW"/>
</dbReference>
<keyword evidence="7 8" id="KW-0066">ATP synthesis</keyword>
<proteinExistence type="inferred from homology"/>
<keyword evidence="4 8" id="KW-0406">Ion transport</keyword>
<accession>A0A3A5HG73</accession>
<dbReference type="OrthoDB" id="5242917at2"/>
<comment type="subcellular location">
    <subcellularLocation>
        <location evidence="8">Cell membrane</location>
        <topology evidence="8">Peripheral membrane protein</topology>
    </subcellularLocation>
    <subcellularLocation>
        <location evidence="1">Membrane</location>
    </subcellularLocation>
</comment>
<dbReference type="Proteomes" id="UP000276542">
    <property type="component" value="Unassembled WGS sequence"/>
</dbReference>
<dbReference type="GO" id="GO:0046933">
    <property type="term" value="F:proton-transporting ATP synthase activity, rotational mechanism"/>
    <property type="evidence" value="ECO:0007669"/>
    <property type="project" value="UniProtKB-UniRule"/>
</dbReference>
<keyword evidence="8" id="KW-1003">Cell membrane</keyword>
<evidence type="ECO:0000256" key="7">
    <source>
        <dbReference type="ARBA" id="ARBA00023310"/>
    </source>
</evidence>
<keyword evidence="2 8" id="KW-0813">Transport</keyword>
<comment type="function">
    <text evidence="8">F(1)F(0) ATP synthase produces ATP from ADP in the presence of a proton or sodium gradient. F-type ATPases consist of two structural domains, F(1) containing the extramembraneous catalytic core and F(0) containing the membrane proton channel, linked together by a central stalk and a peripheral stalk. During catalysis, ATP synthesis in the catalytic domain of F(1) is coupled via a rotary mechanism of the central stalk subunits to proton translocation.</text>
</comment>
<dbReference type="PROSITE" id="PS00389">
    <property type="entry name" value="ATPASE_DELTA"/>
    <property type="match status" value="1"/>
</dbReference>
<keyword evidence="6 8" id="KW-0139">CF(1)</keyword>
<evidence type="ECO:0000313" key="9">
    <source>
        <dbReference type="EMBL" id="RJS46900.1"/>
    </source>
</evidence>
<evidence type="ECO:0000256" key="5">
    <source>
        <dbReference type="ARBA" id="ARBA00023136"/>
    </source>
</evidence>
<keyword evidence="10" id="KW-1185">Reference proteome</keyword>
<keyword evidence="5 8" id="KW-0472">Membrane</keyword>
<evidence type="ECO:0000256" key="3">
    <source>
        <dbReference type="ARBA" id="ARBA00022781"/>
    </source>
</evidence>
<dbReference type="Pfam" id="PF00213">
    <property type="entry name" value="OSCP"/>
    <property type="match status" value="1"/>
</dbReference>
<comment type="similarity">
    <text evidence="8">Belongs to the ATPase delta chain family.</text>
</comment>
<evidence type="ECO:0000313" key="10">
    <source>
        <dbReference type="Proteomes" id="UP000276542"/>
    </source>
</evidence>
<evidence type="ECO:0000256" key="8">
    <source>
        <dbReference type="HAMAP-Rule" id="MF_01416"/>
    </source>
</evidence>
<name>A0A3A5HG73_9ACTN</name>
<dbReference type="AlphaFoldDB" id="A0A3A5HG73"/>
<comment type="function">
    <text evidence="8">This protein is part of the stalk that links CF(0) to CF(1). It either transmits conformational changes from CF(0) to CF(1) or is implicated in proton conduction.</text>
</comment>